<accession>A0AA42DNE5</accession>
<dbReference type="PANTHER" id="PTHR33392">
    <property type="entry name" value="POLYISOPRENYL-TEICHOIC ACID--PEPTIDOGLYCAN TEICHOIC ACID TRANSFERASE TAGU"/>
    <property type="match status" value="1"/>
</dbReference>
<organism evidence="4 5">
    <name type="scientific">Holtiella tumoricola</name>
    <dbReference type="NCBI Taxonomy" id="3018743"/>
    <lineage>
        <taxon>Bacteria</taxon>
        <taxon>Bacillati</taxon>
        <taxon>Bacillota</taxon>
        <taxon>Clostridia</taxon>
        <taxon>Lachnospirales</taxon>
        <taxon>Cellulosilyticaceae</taxon>
        <taxon>Holtiella</taxon>
    </lineage>
</organism>
<gene>
    <name evidence="4" type="ORF">PBV87_12210</name>
</gene>
<dbReference type="PANTHER" id="PTHR33392:SF6">
    <property type="entry name" value="POLYISOPRENYL-TEICHOIC ACID--PEPTIDOGLYCAN TEICHOIC ACID TRANSFERASE TAGU"/>
    <property type="match status" value="1"/>
</dbReference>
<dbReference type="InterPro" id="IPR050922">
    <property type="entry name" value="LytR/CpsA/Psr_CW_biosynth"/>
</dbReference>
<keyword evidence="5" id="KW-1185">Reference proteome</keyword>
<dbReference type="InterPro" id="IPR027381">
    <property type="entry name" value="LytR/CpsA/Psr_C"/>
</dbReference>
<name>A0AA42DNE5_9FIRM</name>
<dbReference type="Proteomes" id="UP001169242">
    <property type="component" value="Unassembled WGS sequence"/>
</dbReference>
<evidence type="ECO:0000259" key="3">
    <source>
        <dbReference type="Pfam" id="PF13399"/>
    </source>
</evidence>
<dbReference type="Pfam" id="PF03816">
    <property type="entry name" value="LytR_cpsA_psr"/>
    <property type="match status" value="1"/>
</dbReference>
<dbReference type="EMBL" id="JAQIFT010000046">
    <property type="protein sequence ID" value="MDA3732249.1"/>
    <property type="molecule type" value="Genomic_DNA"/>
</dbReference>
<dbReference type="Gene3D" id="3.40.630.190">
    <property type="entry name" value="LCP protein"/>
    <property type="match status" value="1"/>
</dbReference>
<feature type="domain" description="Cell envelope-related transcriptional attenuator" evidence="2">
    <location>
        <begin position="87"/>
        <end position="250"/>
    </location>
</feature>
<evidence type="ECO:0000256" key="1">
    <source>
        <dbReference type="ARBA" id="ARBA00006068"/>
    </source>
</evidence>
<protein>
    <submittedName>
        <fullName evidence="4">LCP family protein</fullName>
    </submittedName>
</protein>
<dbReference type="Pfam" id="PF13399">
    <property type="entry name" value="LytR_C"/>
    <property type="match status" value="1"/>
</dbReference>
<dbReference type="AlphaFoldDB" id="A0AA42DNE5"/>
<dbReference type="Gene3D" id="3.30.70.2390">
    <property type="match status" value="1"/>
</dbReference>
<feature type="domain" description="LytR/CpsA/Psr regulator C-terminal" evidence="3">
    <location>
        <begin position="347"/>
        <end position="429"/>
    </location>
</feature>
<sequence>MSTKRTKKKMNKKKKLMRTFLFSMMWTVLVCVVGATTVVGCYNYFFKHDGGENSAQAGSNKPNKKDEKAPDIYKNVAVFGVDKDGYRTDVIFVVNFNSVTNKVKVISLPRDTKVKWSEEQKQSLRDLGKRTVSVSKLNEMTAYGGIENIRLFTINEIENMLGITVDNYVIVNIDAFNQIVDAIGGVDLYVPQNMKHTDYAGDLFIDLKEGYQHLDGDKAEQFVRFRSYPNGDVDRIAAQQVFLDAFADKVLSPSIITKIPKIMGILFSSIKTDAELGDLTGYYQYVNSFNKENLTFYTLPGEGRYEGGASYFFPDHDELDKVVQEVFYDKVPAGEEPEEAEVIVDKTVSVVILNGSGITGAAATASEKLTAEGYAVQEVGNYTRSDVTATMIIAKDAKKAEQFKAYYPNAQITTNDTLTTDIQIVLGADIQ</sequence>
<evidence type="ECO:0000313" key="5">
    <source>
        <dbReference type="Proteomes" id="UP001169242"/>
    </source>
</evidence>
<evidence type="ECO:0000259" key="2">
    <source>
        <dbReference type="Pfam" id="PF03816"/>
    </source>
</evidence>
<proteinExistence type="inferred from homology"/>
<comment type="similarity">
    <text evidence="1">Belongs to the LytR/CpsA/Psr (LCP) family.</text>
</comment>
<dbReference type="NCBIfam" id="TIGR00350">
    <property type="entry name" value="lytR_cpsA_psr"/>
    <property type="match status" value="1"/>
</dbReference>
<dbReference type="InterPro" id="IPR004474">
    <property type="entry name" value="LytR_CpsA_psr"/>
</dbReference>
<dbReference type="RefSeq" id="WP_053983271.1">
    <property type="nucleotide sequence ID" value="NZ_JAQIFT010000046.1"/>
</dbReference>
<evidence type="ECO:0000313" key="4">
    <source>
        <dbReference type="EMBL" id="MDA3732249.1"/>
    </source>
</evidence>
<comment type="caution">
    <text evidence="4">The sequence shown here is derived from an EMBL/GenBank/DDBJ whole genome shotgun (WGS) entry which is preliminary data.</text>
</comment>
<reference evidence="4" key="1">
    <citation type="journal article" date="2023" name="Int. J. Syst. Evol. Microbiol.">
        <title>&lt;i&gt;Holtiella tumoricola&lt;/i&gt; gen. nov. sp. nov., isolated from a human clinical sample.</title>
        <authorList>
            <person name="Allen-Vercoe E."/>
            <person name="Daigneault M.C."/>
            <person name="Vancuren S.J."/>
            <person name="Cochrane K."/>
            <person name="O'Neal L.L."/>
            <person name="Sankaranarayanan K."/>
            <person name="Lawson P.A."/>
        </authorList>
    </citation>
    <scope>NUCLEOTIDE SEQUENCE</scope>
    <source>
        <strain evidence="4">CC70A</strain>
    </source>
</reference>